<dbReference type="EMBL" id="JBANMG010000010">
    <property type="protein sequence ID" value="KAK6948389.1"/>
    <property type="molecule type" value="Genomic_DNA"/>
</dbReference>
<reference evidence="9 10" key="1">
    <citation type="journal article" date="2024" name="Front Chem Biol">
        <title>Unveiling the potential of Daldinia eschscholtzii MFLUCC 19-0629 through bioactivity and bioinformatics studies for enhanced sustainable agriculture production.</title>
        <authorList>
            <person name="Brooks S."/>
            <person name="Weaver J.A."/>
            <person name="Klomchit A."/>
            <person name="Alharthi S.A."/>
            <person name="Onlamun T."/>
            <person name="Nurani R."/>
            <person name="Vong T.K."/>
            <person name="Alberti F."/>
            <person name="Greco C."/>
        </authorList>
    </citation>
    <scope>NUCLEOTIDE SEQUENCE [LARGE SCALE GENOMIC DNA]</scope>
    <source>
        <strain evidence="9">MFLUCC 19-0629</strain>
    </source>
</reference>
<sequence length="181" mass="20050">MAPAKSKANHDDAKSETASVKDRNGHGPNHNHSNGKLRRVGSSTGSQLRDVTSVNGGSSTASTSASQPNHTPGLQWPSFDRDVLHDYRRKYLLHTPTAFANPYHHWVLSRPGIGLRSPTMARRLEYRRQSKESLTKAVRKHFNALGVQETDVIVDFVHKVRNPGVGKIKRNKEAPHSSPLP</sequence>
<accession>A0AAX6M6Y0</accession>
<dbReference type="AlphaFoldDB" id="A0AAX6M6Y0"/>
<keyword evidence="5" id="KW-0804">Transcription</keyword>
<keyword evidence="6" id="KW-0539">Nucleus</keyword>
<protein>
    <recommendedName>
        <fullName evidence="8">Histone deacetylase complex subunit SAP30 Sin3 binding domain-containing protein</fullName>
    </recommendedName>
</protein>
<evidence type="ECO:0000256" key="2">
    <source>
        <dbReference type="ARBA" id="ARBA00006283"/>
    </source>
</evidence>
<organism evidence="9 10">
    <name type="scientific">Daldinia eschscholtzii</name>
    <dbReference type="NCBI Taxonomy" id="292717"/>
    <lineage>
        <taxon>Eukaryota</taxon>
        <taxon>Fungi</taxon>
        <taxon>Dikarya</taxon>
        <taxon>Ascomycota</taxon>
        <taxon>Pezizomycotina</taxon>
        <taxon>Sordariomycetes</taxon>
        <taxon>Xylariomycetidae</taxon>
        <taxon>Xylariales</taxon>
        <taxon>Hypoxylaceae</taxon>
        <taxon>Daldinia</taxon>
    </lineage>
</organism>
<feature type="compositionally biased region" description="Polar residues" evidence="7">
    <location>
        <begin position="41"/>
        <end position="55"/>
    </location>
</feature>
<keyword evidence="4" id="KW-0805">Transcription regulation</keyword>
<evidence type="ECO:0000256" key="3">
    <source>
        <dbReference type="ARBA" id="ARBA00022491"/>
    </source>
</evidence>
<proteinExistence type="inferred from homology"/>
<evidence type="ECO:0000256" key="1">
    <source>
        <dbReference type="ARBA" id="ARBA00004123"/>
    </source>
</evidence>
<dbReference type="Pfam" id="PF13867">
    <property type="entry name" value="SAP30_Sin3_bdg"/>
    <property type="match status" value="1"/>
</dbReference>
<evidence type="ECO:0000313" key="9">
    <source>
        <dbReference type="EMBL" id="KAK6948389.1"/>
    </source>
</evidence>
<feature type="domain" description="Histone deacetylase complex subunit SAP30 Sin3 binding" evidence="8">
    <location>
        <begin position="129"/>
        <end position="161"/>
    </location>
</feature>
<dbReference type="GO" id="GO:0005634">
    <property type="term" value="C:nucleus"/>
    <property type="evidence" value="ECO:0007669"/>
    <property type="project" value="UniProtKB-SubCell"/>
</dbReference>
<dbReference type="Gene3D" id="6.10.160.20">
    <property type="match status" value="1"/>
</dbReference>
<comment type="subcellular location">
    <subcellularLocation>
        <location evidence="1">Nucleus</location>
    </subcellularLocation>
</comment>
<evidence type="ECO:0000256" key="7">
    <source>
        <dbReference type="SAM" id="MobiDB-lite"/>
    </source>
</evidence>
<dbReference type="InterPro" id="IPR024145">
    <property type="entry name" value="His_deAcase_SAP30/SAP30L"/>
</dbReference>
<name>A0AAX6M6Y0_9PEZI</name>
<evidence type="ECO:0000259" key="8">
    <source>
        <dbReference type="Pfam" id="PF13867"/>
    </source>
</evidence>
<evidence type="ECO:0000313" key="10">
    <source>
        <dbReference type="Proteomes" id="UP001369815"/>
    </source>
</evidence>
<dbReference type="InterPro" id="IPR025718">
    <property type="entry name" value="SAP30_Sin3-bd"/>
</dbReference>
<dbReference type="Proteomes" id="UP001369815">
    <property type="component" value="Unassembled WGS sequence"/>
</dbReference>
<feature type="region of interest" description="Disordered" evidence="7">
    <location>
        <begin position="1"/>
        <end position="77"/>
    </location>
</feature>
<keyword evidence="10" id="KW-1185">Reference proteome</keyword>
<dbReference type="PANTHER" id="PTHR13286">
    <property type="entry name" value="SAP30"/>
    <property type="match status" value="1"/>
</dbReference>
<evidence type="ECO:0000256" key="5">
    <source>
        <dbReference type="ARBA" id="ARBA00023163"/>
    </source>
</evidence>
<dbReference type="InterPro" id="IPR038291">
    <property type="entry name" value="SAP30_C_sf"/>
</dbReference>
<evidence type="ECO:0000256" key="6">
    <source>
        <dbReference type="ARBA" id="ARBA00023242"/>
    </source>
</evidence>
<comment type="similarity">
    <text evidence="2">Belongs to the SAP30 family.</text>
</comment>
<keyword evidence="3" id="KW-0678">Repressor</keyword>
<gene>
    <name evidence="9" type="ORF">Daesc_010155</name>
</gene>
<comment type="caution">
    <text evidence="9">The sequence shown here is derived from an EMBL/GenBank/DDBJ whole genome shotgun (WGS) entry which is preliminary data.</text>
</comment>
<dbReference type="PANTHER" id="PTHR13286:SF23">
    <property type="entry name" value="HISTONE DEACETYLASE COMPLEX SUBUNIT SAP30 SIN3 BINDING DOMAIN-CONTAINING PROTEIN"/>
    <property type="match status" value="1"/>
</dbReference>
<evidence type="ECO:0000256" key="4">
    <source>
        <dbReference type="ARBA" id="ARBA00023015"/>
    </source>
</evidence>
<feature type="compositionally biased region" description="Basic and acidic residues" evidence="7">
    <location>
        <begin position="8"/>
        <end position="25"/>
    </location>
</feature>
<feature type="compositionally biased region" description="Low complexity" evidence="7">
    <location>
        <begin position="56"/>
        <end position="66"/>
    </location>
</feature>